<feature type="region of interest" description="Disordered" evidence="1">
    <location>
        <begin position="479"/>
        <end position="498"/>
    </location>
</feature>
<dbReference type="STRING" id="6290.A0A0N4WV76"/>
<feature type="compositionally biased region" description="Polar residues" evidence="1">
    <location>
        <begin position="388"/>
        <end position="401"/>
    </location>
</feature>
<organism evidence="5">
    <name type="scientific">Haemonchus placei</name>
    <name type="common">Barber's pole worm</name>
    <dbReference type="NCBI Taxonomy" id="6290"/>
    <lineage>
        <taxon>Eukaryota</taxon>
        <taxon>Metazoa</taxon>
        <taxon>Ecdysozoa</taxon>
        <taxon>Nematoda</taxon>
        <taxon>Chromadorea</taxon>
        <taxon>Rhabditida</taxon>
        <taxon>Rhabditina</taxon>
        <taxon>Rhabditomorpha</taxon>
        <taxon>Strongyloidea</taxon>
        <taxon>Trichostrongylidae</taxon>
        <taxon>Haemonchus</taxon>
    </lineage>
</organism>
<feature type="compositionally biased region" description="Basic residues" evidence="1">
    <location>
        <begin position="231"/>
        <end position="243"/>
    </location>
</feature>
<keyword evidence="4" id="KW-1185">Reference proteome</keyword>
<dbReference type="OMA" id="QQWPTSQ"/>
<feature type="region of interest" description="Disordered" evidence="1">
    <location>
        <begin position="264"/>
        <end position="344"/>
    </location>
</feature>
<feature type="chain" id="PRO_5043124227" evidence="2">
    <location>
        <begin position="21"/>
        <end position="1188"/>
    </location>
</feature>
<feature type="region of interest" description="Disordered" evidence="1">
    <location>
        <begin position="505"/>
        <end position="688"/>
    </location>
</feature>
<feature type="region of interest" description="Disordered" evidence="1">
    <location>
        <begin position="202"/>
        <end position="251"/>
    </location>
</feature>
<feature type="compositionally biased region" description="Low complexity" evidence="1">
    <location>
        <begin position="1160"/>
        <end position="1176"/>
    </location>
</feature>
<protein>
    <submittedName>
        <fullName evidence="5">Protein kinase domain-containing protein</fullName>
    </submittedName>
</protein>
<feature type="region of interest" description="Disordered" evidence="1">
    <location>
        <begin position="1140"/>
        <end position="1188"/>
    </location>
</feature>
<feature type="region of interest" description="Disordered" evidence="1">
    <location>
        <begin position="113"/>
        <end position="167"/>
    </location>
</feature>
<feature type="compositionally biased region" description="Polar residues" evidence="1">
    <location>
        <begin position="1013"/>
        <end position="1030"/>
    </location>
</feature>
<feature type="compositionally biased region" description="Low complexity" evidence="1">
    <location>
        <begin position="576"/>
        <end position="598"/>
    </location>
</feature>
<feature type="compositionally biased region" description="Low complexity" evidence="1">
    <location>
        <begin position="425"/>
        <end position="448"/>
    </location>
</feature>
<evidence type="ECO:0000313" key="3">
    <source>
        <dbReference type="EMBL" id="VDO57133.1"/>
    </source>
</evidence>
<feature type="compositionally biased region" description="Low complexity" evidence="1">
    <location>
        <begin position="1100"/>
        <end position="1115"/>
    </location>
</feature>
<feature type="signal peptide" evidence="2">
    <location>
        <begin position="1"/>
        <end position="20"/>
    </location>
</feature>
<feature type="compositionally biased region" description="Polar residues" evidence="1">
    <location>
        <begin position="505"/>
        <end position="523"/>
    </location>
</feature>
<feature type="compositionally biased region" description="Low complexity" evidence="1">
    <location>
        <begin position="525"/>
        <end position="542"/>
    </location>
</feature>
<feature type="region of interest" description="Disordered" evidence="1">
    <location>
        <begin position="388"/>
        <end position="460"/>
    </location>
</feature>
<feature type="compositionally biased region" description="Low complexity" evidence="1">
    <location>
        <begin position="894"/>
        <end position="912"/>
    </location>
</feature>
<feature type="compositionally biased region" description="Low complexity" evidence="1">
    <location>
        <begin position="829"/>
        <end position="847"/>
    </location>
</feature>
<gene>
    <name evidence="3" type="ORF">HPLM_LOCUS15587</name>
</gene>
<evidence type="ECO:0000256" key="1">
    <source>
        <dbReference type="SAM" id="MobiDB-lite"/>
    </source>
</evidence>
<feature type="compositionally biased region" description="Polar residues" evidence="1">
    <location>
        <begin position="913"/>
        <end position="952"/>
    </location>
</feature>
<reference evidence="5" key="1">
    <citation type="submission" date="2017-02" db="UniProtKB">
        <authorList>
            <consortium name="WormBaseParasite"/>
        </authorList>
    </citation>
    <scope>IDENTIFICATION</scope>
</reference>
<evidence type="ECO:0000313" key="5">
    <source>
        <dbReference type="WBParaSite" id="HPLM_0001559501-mRNA-1"/>
    </source>
</evidence>
<feature type="compositionally biased region" description="Basic and acidic residues" evidence="1">
    <location>
        <begin position="1031"/>
        <end position="1042"/>
    </location>
</feature>
<feature type="compositionally biased region" description="Polar residues" evidence="1">
    <location>
        <begin position="599"/>
        <end position="688"/>
    </location>
</feature>
<proteinExistence type="predicted"/>
<feature type="compositionally biased region" description="Basic residues" evidence="1">
    <location>
        <begin position="146"/>
        <end position="155"/>
    </location>
</feature>
<feature type="compositionally biased region" description="Polar residues" evidence="1">
    <location>
        <begin position="805"/>
        <end position="827"/>
    </location>
</feature>
<feature type="compositionally biased region" description="Low complexity" evidence="1">
    <location>
        <begin position="1046"/>
        <end position="1056"/>
    </location>
</feature>
<feature type="compositionally biased region" description="Polar residues" evidence="1">
    <location>
        <begin position="1057"/>
        <end position="1089"/>
    </location>
</feature>
<dbReference type="OrthoDB" id="10630721at2759"/>
<feature type="region of interest" description="Disordered" evidence="1">
    <location>
        <begin position="1010"/>
        <end position="1115"/>
    </location>
</feature>
<feature type="compositionally biased region" description="Polar residues" evidence="1">
    <location>
        <begin position="307"/>
        <end position="324"/>
    </location>
</feature>
<feature type="region of interest" description="Disordered" evidence="1">
    <location>
        <begin position="894"/>
        <end position="993"/>
    </location>
</feature>
<sequence>MKLGMWTILLLSFVTHGAWASAQYPYAAALGDTDLTDYEANEGSGEEETPYFLIPWQSFSNIQLGMECSTKTSTKSEATSFFCIVAQCPCTPEFCLETFPKAPSSSILGSALPCPNNPKSTTPPNKRSITTIKKTPPKENANRTASRSRKLRKSVTRMSEKRGDAAPLQPPHLGLPFIHYNFFTRRVTPLIVHQNIAPSTAPTTAYEPLQSPKDKAIGRTSTTRKSLGVVSRKRQSNSFKKKPSNTTPPKKTITLATILLGHIQTLKNPSKSPSKSKSERSVRESSPFHGSAARGERTKRDAGLSISRRSQLRILTSKQTSTALPLTARPASSEHGKKWASGQHQVTTRMMPKDVDGPSAMPNRTWNESLPFQAFSLATMTAKMQRHNSTSRIYSSNTTKPGVSIATDAHNTTVPSADSDASVGLTSQKTSTSSESQWKSSSSLSSQSRRIDPGSPSSLNPIAVQSIYFRTTAKYRLPSGQLTMPENPPPIGSRTSLNASTDTTRLITSPATTPLSSLISRAGTTKKSTPTDAAKSTATSTAVRKNHETTATASLSSPSTLKSFKSRSETTKAEKSTTSTGATLLTTSASATPQSASTYGSSTTSKPTSVGANESTTTDEPAALTSTSPTRAVMSSTNSPNVTEAKQYTTSTRADEYPTSTIPTSTRIVPSRTMPAQSTEAEQPATNTDSGTVIKTIVTMPQTATVYSTMVPLKTTVLERDRTTTREELTNCFFGLSYVKRKLTVDRLASVIESSTATPDALFPHGVSIIKENTTSSSSQHTTPSPGVLTEAEHSAASGAYTTMPITSSETMPQSSSISGDLTTGKSATLAESTTTSTVTTLPITSLRTEHETTRIQETSATNKHTASEEANSTTTSTVAGEHHVYCHYCDNSTVTSSPASSHSSKTPNTSSELTKAGQSTTSIVATLQTRSSASMHQSSNTYEATETSKPTPQGAVESITTSKHHTGTVTSSHPSTHSSESSKYATELTEAEQFTTSTDAAVAVTSPRITEHLSSVHGTSSEGMSTTLETAEKTSSKKGSTDLKTSSVTVQQSSSIHSGSVTNKSTTLQRTKSVTTSERLTSTGFNPASSRSSKKPSESTEAASSTTRDRTTVVTRSKTVPLTISIYDAIVTNKSTPLETTERATTSTVAQKHYTTIGTPSIPSSRSTLSSKNTSELIETEQPATSS</sequence>
<feature type="region of interest" description="Disordered" evidence="1">
    <location>
        <begin position="805"/>
        <end position="877"/>
    </location>
</feature>
<dbReference type="EMBL" id="UZAF01019040">
    <property type="protein sequence ID" value="VDO57133.1"/>
    <property type="molecule type" value="Genomic_DNA"/>
</dbReference>
<dbReference type="AlphaFoldDB" id="A0A0N4WV76"/>
<feature type="compositionally biased region" description="Polar residues" evidence="1">
    <location>
        <begin position="1140"/>
        <end position="1159"/>
    </location>
</feature>
<evidence type="ECO:0000313" key="4">
    <source>
        <dbReference type="Proteomes" id="UP000268014"/>
    </source>
</evidence>
<evidence type="ECO:0000256" key="2">
    <source>
        <dbReference type="SAM" id="SignalP"/>
    </source>
</evidence>
<feature type="compositionally biased region" description="Polar residues" evidence="1">
    <location>
        <begin position="856"/>
        <end position="865"/>
    </location>
</feature>
<keyword evidence="2" id="KW-0732">Signal</keyword>
<name>A0A0N4WV76_HAEPC</name>
<accession>A0A0N4WV76</accession>
<dbReference type="WBParaSite" id="HPLM_0001559501-mRNA-1">
    <property type="protein sequence ID" value="HPLM_0001559501-mRNA-1"/>
    <property type="gene ID" value="HPLM_0001559501"/>
</dbReference>
<feature type="compositionally biased region" description="Low complexity" evidence="1">
    <location>
        <begin position="549"/>
        <end position="563"/>
    </location>
</feature>
<feature type="compositionally biased region" description="Low complexity" evidence="1">
    <location>
        <begin position="968"/>
        <end position="983"/>
    </location>
</feature>
<feature type="compositionally biased region" description="Low complexity" evidence="1">
    <location>
        <begin position="113"/>
        <end position="126"/>
    </location>
</feature>
<feature type="compositionally biased region" description="Basic and acidic residues" evidence="1">
    <location>
        <begin position="566"/>
        <end position="575"/>
    </location>
</feature>
<dbReference type="Proteomes" id="UP000268014">
    <property type="component" value="Unassembled WGS sequence"/>
</dbReference>
<reference evidence="3 4" key="2">
    <citation type="submission" date="2018-11" db="EMBL/GenBank/DDBJ databases">
        <authorList>
            <consortium name="Pathogen Informatics"/>
        </authorList>
    </citation>
    <scope>NUCLEOTIDE SEQUENCE [LARGE SCALE GENOMIC DNA]</scope>
    <source>
        <strain evidence="3 4">MHpl1</strain>
    </source>
</reference>